<keyword evidence="6" id="KW-0479">Metal-binding</keyword>
<dbReference type="SMART" id="SM00731">
    <property type="entry name" value="SprT"/>
    <property type="match status" value="1"/>
</dbReference>
<organism evidence="18 19">
    <name type="scientific">Desmophyllum pertusum</name>
    <dbReference type="NCBI Taxonomy" id="174260"/>
    <lineage>
        <taxon>Eukaryota</taxon>
        <taxon>Metazoa</taxon>
        <taxon>Cnidaria</taxon>
        <taxon>Anthozoa</taxon>
        <taxon>Hexacorallia</taxon>
        <taxon>Scleractinia</taxon>
        <taxon>Caryophylliina</taxon>
        <taxon>Caryophylliidae</taxon>
        <taxon>Desmophyllum</taxon>
    </lineage>
</organism>
<evidence type="ECO:0000256" key="5">
    <source>
        <dbReference type="ARBA" id="ARBA00022670"/>
    </source>
</evidence>
<evidence type="ECO:0000259" key="17">
    <source>
        <dbReference type="PROSITE" id="PS51908"/>
    </source>
</evidence>
<comment type="subcellular location">
    <subcellularLocation>
        <location evidence="2">Chromosome</location>
    </subcellularLocation>
    <subcellularLocation>
        <location evidence="1">Nucleus</location>
    </subcellularLocation>
</comment>
<dbReference type="InterPro" id="IPR055220">
    <property type="entry name" value="SPRTN_ZBD"/>
</dbReference>
<dbReference type="GO" id="GO:0003697">
    <property type="term" value="F:single-stranded DNA binding"/>
    <property type="evidence" value="ECO:0007669"/>
    <property type="project" value="InterPro"/>
</dbReference>
<evidence type="ECO:0000256" key="16">
    <source>
        <dbReference type="SAM" id="MobiDB-lite"/>
    </source>
</evidence>
<feature type="region of interest" description="Disordered" evidence="16">
    <location>
        <begin position="218"/>
        <end position="302"/>
    </location>
</feature>
<dbReference type="GO" id="GO:0006508">
    <property type="term" value="P:proteolysis"/>
    <property type="evidence" value="ECO:0007669"/>
    <property type="project" value="UniProtKB-KW"/>
</dbReference>
<dbReference type="GO" id="GO:0031593">
    <property type="term" value="F:polyubiquitin modification-dependent protein binding"/>
    <property type="evidence" value="ECO:0007669"/>
    <property type="project" value="TreeGrafter"/>
</dbReference>
<dbReference type="InterPro" id="IPR006640">
    <property type="entry name" value="SprT-like_domain"/>
</dbReference>
<evidence type="ECO:0000256" key="8">
    <source>
        <dbReference type="ARBA" id="ARBA00022771"/>
    </source>
</evidence>
<evidence type="ECO:0000313" key="19">
    <source>
        <dbReference type="Proteomes" id="UP001163046"/>
    </source>
</evidence>
<accession>A0A9X0CMM0</accession>
<dbReference type="Gene3D" id="3.30.160.60">
    <property type="entry name" value="Classic Zinc Finger"/>
    <property type="match status" value="1"/>
</dbReference>
<dbReference type="InterPro" id="IPR006642">
    <property type="entry name" value="Rad18_UBZ4"/>
</dbReference>
<evidence type="ECO:0000256" key="7">
    <source>
        <dbReference type="ARBA" id="ARBA00022763"/>
    </source>
</evidence>
<keyword evidence="4" id="KW-0158">Chromosome</keyword>
<dbReference type="AlphaFoldDB" id="A0A9X0CMM0"/>
<feature type="region of interest" description="Disordered" evidence="16">
    <location>
        <begin position="399"/>
        <end position="421"/>
    </location>
</feature>
<gene>
    <name evidence="18" type="ORF">OS493_005594</name>
</gene>
<feature type="compositionally biased region" description="Basic and acidic residues" evidence="16">
    <location>
        <begin position="356"/>
        <end position="367"/>
    </location>
</feature>
<evidence type="ECO:0000256" key="9">
    <source>
        <dbReference type="ARBA" id="ARBA00022801"/>
    </source>
</evidence>
<evidence type="ECO:0000256" key="14">
    <source>
        <dbReference type="ARBA" id="ARBA00030396"/>
    </source>
</evidence>
<keyword evidence="7 15" id="KW-0227">DNA damage</keyword>
<dbReference type="PROSITE" id="PS51908">
    <property type="entry name" value="ZF_UBZ4"/>
    <property type="match status" value="1"/>
</dbReference>
<comment type="similarity">
    <text evidence="3">Belongs to the Spartan family.</text>
</comment>
<dbReference type="Proteomes" id="UP001163046">
    <property type="component" value="Unassembled WGS sequence"/>
</dbReference>
<evidence type="ECO:0000313" key="18">
    <source>
        <dbReference type="EMBL" id="KAJ7365486.1"/>
    </source>
</evidence>
<evidence type="ECO:0000256" key="3">
    <source>
        <dbReference type="ARBA" id="ARBA00010724"/>
    </source>
</evidence>
<keyword evidence="19" id="KW-1185">Reference proteome</keyword>
<dbReference type="PANTHER" id="PTHR21220:SF0">
    <property type="entry name" value="DNA-DEPENDENT METALLOPROTEASE SPRTN"/>
    <property type="match status" value="1"/>
</dbReference>
<keyword evidence="8 15" id="KW-0863">Zinc-finger</keyword>
<dbReference type="EMBL" id="MU827303">
    <property type="protein sequence ID" value="KAJ7365486.1"/>
    <property type="molecule type" value="Genomic_DNA"/>
</dbReference>
<comment type="caution">
    <text evidence="18">The sequence shown here is derived from an EMBL/GenBank/DDBJ whole genome shotgun (WGS) entry which is preliminary data.</text>
</comment>
<evidence type="ECO:0000256" key="11">
    <source>
        <dbReference type="ARBA" id="ARBA00023049"/>
    </source>
</evidence>
<dbReference type="PANTHER" id="PTHR21220">
    <property type="entry name" value="DNA-DEPENDENT METALLOPROTEASE SPRTN"/>
    <property type="match status" value="1"/>
</dbReference>
<keyword evidence="5" id="KW-0645">Protease</keyword>
<feature type="domain" description="UBZ4-type" evidence="17">
    <location>
        <begin position="451"/>
        <end position="476"/>
    </location>
</feature>
<evidence type="ECO:0000256" key="13">
    <source>
        <dbReference type="ARBA" id="ARBA00023242"/>
    </source>
</evidence>
<keyword evidence="10" id="KW-0862">Zinc</keyword>
<feature type="compositionally biased region" description="Low complexity" evidence="16">
    <location>
        <begin position="330"/>
        <end position="341"/>
    </location>
</feature>
<dbReference type="GO" id="GO:0008270">
    <property type="term" value="F:zinc ion binding"/>
    <property type="evidence" value="ECO:0007669"/>
    <property type="project" value="UniProtKB-KW"/>
</dbReference>
<evidence type="ECO:0000256" key="4">
    <source>
        <dbReference type="ARBA" id="ARBA00022454"/>
    </source>
</evidence>
<name>A0A9X0CMM0_9CNID</name>
<dbReference type="Pfam" id="PF10263">
    <property type="entry name" value="SprT-like"/>
    <property type="match status" value="1"/>
</dbReference>
<evidence type="ECO:0000256" key="15">
    <source>
        <dbReference type="PROSITE-ProRule" id="PRU01256"/>
    </source>
</evidence>
<evidence type="ECO:0000256" key="2">
    <source>
        <dbReference type="ARBA" id="ARBA00004286"/>
    </source>
</evidence>
<keyword evidence="9" id="KW-0378">Hydrolase</keyword>
<sequence length="476" mass="53267">MRSAYKRSSMENRRKRNQCVIMWLLQLRARREERIIACVGCRRVLELIDPIPDIRQLFLQFNDVYFKGLLGSVEVRWSPRMTLCAGLCSYEGRGGLCSIRLSAPLLKLRPRKDLVQTLLHEMIHALLFVTQNNKDHDGHGPEFLKHMQRINAESGSKITVYHSFHDEVDVYRQHWWQCDGACRKRPPYYGIVRRAMNRAPSPRDTWWADHQRTCGGTYSKIKEPENYGAKKTSKSKQGKGEAESGAVKGAGNVLGGNDSGTLPRFFKRKTRDSDNGSGNSDNDNKTGKKRKKGLCDDNDSLSIHGEATESTEHQNQPGSSQWAADVIPFTGSGRTLGSSSGVRNADMSTGPLSNQKELRISSKEKPNKSKKPVIVIKTPSPTKSETPTLTIMDAFQRAKDKKKNCDRRNNDSLTSPLLGSQRKPIELLQDSPCSAVREVTGSHSNSNSTESVQCPVCQSLILNCKINQHLDSCLGL</sequence>
<feature type="region of interest" description="Disordered" evidence="16">
    <location>
        <begin position="329"/>
        <end position="372"/>
    </location>
</feature>
<dbReference type="GO" id="GO:0006281">
    <property type="term" value="P:DNA repair"/>
    <property type="evidence" value="ECO:0007669"/>
    <property type="project" value="UniProtKB-KW"/>
</dbReference>
<keyword evidence="12 15" id="KW-0234">DNA repair</keyword>
<evidence type="ECO:0000256" key="1">
    <source>
        <dbReference type="ARBA" id="ARBA00004123"/>
    </source>
</evidence>
<dbReference type="GO" id="GO:0004222">
    <property type="term" value="F:metalloendopeptidase activity"/>
    <property type="evidence" value="ECO:0007669"/>
    <property type="project" value="InterPro"/>
</dbReference>
<dbReference type="Pfam" id="PF22934">
    <property type="entry name" value="SPRTN_ZBD"/>
    <property type="match status" value="1"/>
</dbReference>
<keyword evidence="11" id="KW-0482">Metalloprotease</keyword>
<dbReference type="InterPro" id="IPR044245">
    <property type="entry name" value="Spartan"/>
</dbReference>
<reference evidence="18" key="1">
    <citation type="submission" date="2023-01" db="EMBL/GenBank/DDBJ databases">
        <title>Genome assembly of the deep-sea coral Lophelia pertusa.</title>
        <authorList>
            <person name="Herrera S."/>
            <person name="Cordes E."/>
        </authorList>
    </citation>
    <scope>NUCLEOTIDE SEQUENCE</scope>
    <source>
        <strain evidence="18">USNM1676648</strain>
        <tissue evidence="18">Polyp</tissue>
    </source>
</reference>
<protein>
    <recommendedName>
        <fullName evidence="14">Protein with SprT-like domain at the N terminus</fullName>
    </recommendedName>
</protein>
<dbReference type="OrthoDB" id="5236983at2759"/>
<evidence type="ECO:0000256" key="12">
    <source>
        <dbReference type="ARBA" id="ARBA00023204"/>
    </source>
</evidence>
<proteinExistence type="inferred from homology"/>
<evidence type="ECO:0000256" key="10">
    <source>
        <dbReference type="ARBA" id="ARBA00022833"/>
    </source>
</evidence>
<evidence type="ECO:0000256" key="6">
    <source>
        <dbReference type="ARBA" id="ARBA00022723"/>
    </source>
</evidence>
<dbReference type="SMART" id="SM00734">
    <property type="entry name" value="ZnF_Rad18"/>
    <property type="match status" value="1"/>
</dbReference>
<dbReference type="GO" id="GO:0005694">
    <property type="term" value="C:chromosome"/>
    <property type="evidence" value="ECO:0007669"/>
    <property type="project" value="UniProtKB-SubCell"/>
</dbReference>
<feature type="compositionally biased region" description="Polar residues" evidence="16">
    <location>
        <begin position="346"/>
        <end position="355"/>
    </location>
</feature>
<dbReference type="GO" id="GO:0005634">
    <property type="term" value="C:nucleus"/>
    <property type="evidence" value="ECO:0007669"/>
    <property type="project" value="UniProtKB-SubCell"/>
</dbReference>
<keyword evidence="13" id="KW-0539">Nucleus</keyword>